<dbReference type="EMBL" id="JAFIRA010000009">
    <property type="protein sequence ID" value="MCJ2542332.1"/>
    <property type="molecule type" value="Genomic_DNA"/>
</dbReference>
<dbReference type="PANTHER" id="PTHR43486:SF1">
    <property type="entry name" value="LIPID II FLIPPASE MURJ-RELATED"/>
    <property type="match status" value="1"/>
</dbReference>
<feature type="transmembrane region" description="Helical" evidence="8">
    <location>
        <begin position="493"/>
        <end position="516"/>
    </location>
</feature>
<evidence type="ECO:0000256" key="2">
    <source>
        <dbReference type="ARBA" id="ARBA00022475"/>
    </source>
</evidence>
<dbReference type="Pfam" id="PF03023">
    <property type="entry name" value="MurJ"/>
    <property type="match status" value="1"/>
</dbReference>
<keyword evidence="4 8" id="KW-0133">Cell shape</keyword>
<evidence type="ECO:0000256" key="7">
    <source>
        <dbReference type="ARBA" id="ARBA00023136"/>
    </source>
</evidence>
<evidence type="ECO:0000313" key="11">
    <source>
        <dbReference type="Proteomes" id="UP000830835"/>
    </source>
</evidence>
<feature type="transmembrane region" description="Helical" evidence="8">
    <location>
        <begin position="462"/>
        <end position="481"/>
    </location>
</feature>
<evidence type="ECO:0000256" key="3">
    <source>
        <dbReference type="ARBA" id="ARBA00022692"/>
    </source>
</evidence>
<keyword evidence="5 8" id="KW-0573">Peptidoglycan synthesis</keyword>
<comment type="function">
    <text evidence="8 9">Involved in peptidoglycan biosynthesis. Transports lipid-linked peptidoglycan precursors from the inner to the outer leaflet of the cytoplasmic membrane.</text>
</comment>
<keyword evidence="2 8" id="KW-1003">Cell membrane</keyword>
<evidence type="ECO:0000256" key="6">
    <source>
        <dbReference type="ARBA" id="ARBA00022989"/>
    </source>
</evidence>
<keyword evidence="8 9" id="KW-0961">Cell wall biogenesis/degradation</keyword>
<feature type="transmembrane region" description="Helical" evidence="8">
    <location>
        <begin position="105"/>
        <end position="124"/>
    </location>
</feature>
<feature type="transmembrane region" description="Helical" evidence="8">
    <location>
        <begin position="60"/>
        <end position="84"/>
    </location>
</feature>
<dbReference type="PANTHER" id="PTHR43486">
    <property type="entry name" value="LIPID II FLIPPASE MURJ-RELATED"/>
    <property type="match status" value="1"/>
</dbReference>
<feature type="transmembrane region" description="Helical" evidence="8">
    <location>
        <begin position="424"/>
        <end position="442"/>
    </location>
</feature>
<keyword evidence="8 9" id="KW-0813">Transport</keyword>
<keyword evidence="7 8" id="KW-0472">Membrane</keyword>
<name>A0ABT0C956_THEVL</name>
<organism evidence="10 11">
    <name type="scientific">Thermostichus vulcanus str. 'Rupite'</name>
    <dbReference type="NCBI Taxonomy" id="2813851"/>
    <lineage>
        <taxon>Bacteria</taxon>
        <taxon>Bacillati</taxon>
        <taxon>Cyanobacteriota</taxon>
        <taxon>Cyanophyceae</taxon>
        <taxon>Thermostichales</taxon>
        <taxon>Thermostichaceae</taxon>
        <taxon>Thermostichus</taxon>
    </lineage>
</organism>
<comment type="subcellular location">
    <subcellularLocation>
        <location evidence="1 8">Cell membrane</location>
        <topology evidence="1 8">Multi-pass membrane protein</topology>
    </subcellularLocation>
</comment>
<evidence type="ECO:0000256" key="4">
    <source>
        <dbReference type="ARBA" id="ARBA00022960"/>
    </source>
</evidence>
<keyword evidence="3 8" id="KW-0812">Transmembrane</keyword>
<dbReference type="Proteomes" id="UP000830835">
    <property type="component" value="Unassembled WGS sequence"/>
</dbReference>
<feature type="transmembrane region" description="Helical" evidence="8">
    <location>
        <begin position="328"/>
        <end position="347"/>
    </location>
</feature>
<feature type="transmembrane region" description="Helical" evidence="8">
    <location>
        <begin position="244"/>
        <end position="264"/>
    </location>
</feature>
<evidence type="ECO:0000256" key="1">
    <source>
        <dbReference type="ARBA" id="ARBA00004651"/>
    </source>
</evidence>
<dbReference type="PRINTS" id="PR01806">
    <property type="entry name" value="VIRFACTRMVIN"/>
</dbReference>
<evidence type="ECO:0000256" key="9">
    <source>
        <dbReference type="PIRNR" id="PIRNR002869"/>
    </source>
</evidence>
<dbReference type="CDD" id="cd13123">
    <property type="entry name" value="MATE_MurJ_like"/>
    <property type="match status" value="1"/>
</dbReference>
<evidence type="ECO:0000313" key="10">
    <source>
        <dbReference type="EMBL" id="MCJ2542332.1"/>
    </source>
</evidence>
<dbReference type="InterPro" id="IPR004268">
    <property type="entry name" value="MurJ"/>
</dbReference>
<reference evidence="10" key="1">
    <citation type="submission" date="2021-02" db="EMBL/GenBank/DDBJ databases">
        <title>The CRISPR/cas machinery reduction and long-range gene transfer in the hot spring cyanobacterium Synechococcus.</title>
        <authorList>
            <person name="Dvorak P."/>
            <person name="Jahodarova E."/>
            <person name="Hasler P."/>
            <person name="Poulickova A."/>
        </authorList>
    </citation>
    <scope>NUCLEOTIDE SEQUENCE</scope>
    <source>
        <strain evidence="10">Rupite</strain>
    </source>
</reference>
<feature type="transmembrane region" description="Helical" evidence="8">
    <location>
        <begin position="367"/>
        <end position="387"/>
    </location>
</feature>
<evidence type="ECO:0000256" key="5">
    <source>
        <dbReference type="ARBA" id="ARBA00022984"/>
    </source>
</evidence>
<protein>
    <recommendedName>
        <fullName evidence="8">Probable lipid II flippase MurJ</fullName>
    </recommendedName>
</protein>
<feature type="transmembrane region" description="Helical" evidence="8">
    <location>
        <begin position="174"/>
        <end position="196"/>
    </location>
</feature>
<comment type="pathway">
    <text evidence="8">Cell wall biogenesis; peptidoglycan biosynthesis.</text>
</comment>
<dbReference type="NCBIfam" id="TIGR01695">
    <property type="entry name" value="murJ_mviN"/>
    <property type="match status" value="1"/>
</dbReference>
<accession>A0ABT0C956</accession>
<feature type="transmembrane region" description="Helical" evidence="8">
    <location>
        <begin position="149"/>
        <end position="167"/>
    </location>
</feature>
<feature type="transmembrane region" description="Helical" evidence="8">
    <location>
        <begin position="20"/>
        <end position="40"/>
    </location>
</feature>
<keyword evidence="11" id="KW-1185">Reference proteome</keyword>
<gene>
    <name evidence="8 10" type="primary">murJ</name>
    <name evidence="10" type="ORF">JX360_05330</name>
</gene>
<feature type="transmembrane region" description="Helical" evidence="8">
    <location>
        <begin position="202"/>
        <end position="223"/>
    </location>
</feature>
<comment type="caution">
    <text evidence="10">The sequence shown here is derived from an EMBL/GenBank/DDBJ whole genome shotgun (WGS) entry which is preliminary data.</text>
</comment>
<feature type="transmembrane region" description="Helical" evidence="8">
    <location>
        <begin position="284"/>
        <end position="307"/>
    </location>
</feature>
<evidence type="ECO:0000256" key="8">
    <source>
        <dbReference type="HAMAP-Rule" id="MF_02078"/>
    </source>
</evidence>
<comment type="similarity">
    <text evidence="8 9">Belongs to the MurJ/MviN family.</text>
</comment>
<proteinExistence type="inferred from homology"/>
<dbReference type="HAMAP" id="MF_02078">
    <property type="entry name" value="MurJ_MviN"/>
    <property type="match status" value="1"/>
</dbReference>
<sequence>MIEDATTREETPVGLPSRSLLSVAGLVAGATLLSKGMGFIRQALIAAVYGSGPEYSAFGVAYILPGFLLILLGGINGPFHSAIVSILKKQRDPATDDPARWLESISTLVGCLLLLVTLGLWWGAEWVVRLNAPGASPEVHALAATQLRIMAPLALLSGLIGIGFGALNAAEHYVLPALSPLISSLAVIGILLALGWTGIPSLIAWGILVGAVAQWLAQVPLQIRLGLGRPRLRFEWGSPQVRAVGLLMVPAVISSGMIHINVYVDLFFASFVPGDRTIGNLGYAQLLVQTPLGILSNMVLVPLMPLYAQLAGDGARWPELRQRIRQSLMITAILTLPLSMLLVALAEPIVQVAYQRGRFTAEVTQEVAALLMAYGLGMSCYLLRDVLVRIFYALEDGATPLRISGIAIGLNALLDFLFLRAFGAPGIALATAGVNLVALIWLGIRLQHRLQGIPWLEMGRSLLPLLGITGLAGGLSGWLWNHLRSLQLLGSPLLTAMVWSSLAAALGLGLFAVGAFSLRIPEMDWVAAQIRNRANQVLSLLIRKLNRSRD</sequence>
<feature type="transmembrane region" description="Helical" evidence="8">
    <location>
        <begin position="399"/>
        <end position="418"/>
    </location>
</feature>
<dbReference type="PIRSF" id="PIRSF002869">
    <property type="entry name" value="MviN"/>
    <property type="match status" value="1"/>
</dbReference>
<keyword evidence="6 8" id="KW-1133">Transmembrane helix</keyword>